<evidence type="ECO:0000256" key="1">
    <source>
        <dbReference type="ARBA" id="ARBA00004141"/>
    </source>
</evidence>
<evidence type="ECO:0000256" key="12">
    <source>
        <dbReference type="RuleBase" id="RU000679"/>
    </source>
</evidence>
<evidence type="ECO:0000256" key="4">
    <source>
        <dbReference type="ARBA" id="ARBA00022461"/>
    </source>
</evidence>
<evidence type="ECO:0000256" key="7">
    <source>
        <dbReference type="ARBA" id="ARBA00023053"/>
    </source>
</evidence>
<dbReference type="Gene3D" id="2.60.470.10">
    <property type="entry name" value="Acid-sensing ion channels like domains"/>
    <property type="match status" value="1"/>
</dbReference>
<evidence type="ECO:0000256" key="10">
    <source>
        <dbReference type="ARBA" id="ARBA00023201"/>
    </source>
</evidence>
<keyword evidence="7" id="KW-0915">Sodium</keyword>
<proteinExistence type="inferred from homology"/>
<gene>
    <name evidence="14" type="ORF">DSTB1V02_LOCUS4291</name>
</gene>
<evidence type="ECO:0000256" key="2">
    <source>
        <dbReference type="ARBA" id="ARBA00007193"/>
    </source>
</evidence>
<comment type="similarity">
    <text evidence="2 12">Belongs to the amiloride-sensitive sodium channel (TC 1.A.6) family.</text>
</comment>
<organism evidence="14">
    <name type="scientific">Darwinula stevensoni</name>
    <dbReference type="NCBI Taxonomy" id="69355"/>
    <lineage>
        <taxon>Eukaryota</taxon>
        <taxon>Metazoa</taxon>
        <taxon>Ecdysozoa</taxon>
        <taxon>Arthropoda</taxon>
        <taxon>Crustacea</taxon>
        <taxon>Oligostraca</taxon>
        <taxon>Ostracoda</taxon>
        <taxon>Podocopa</taxon>
        <taxon>Podocopida</taxon>
        <taxon>Darwinulocopina</taxon>
        <taxon>Darwinuloidea</taxon>
        <taxon>Darwinulidae</taxon>
        <taxon>Darwinula</taxon>
    </lineage>
</organism>
<accession>A0A7R9A1P2</accession>
<keyword evidence="6 13" id="KW-1133">Transmembrane helix</keyword>
<protein>
    <submittedName>
        <fullName evidence="14">Uncharacterized protein</fullName>
    </submittedName>
</protein>
<keyword evidence="5 12" id="KW-0812">Transmembrane</keyword>
<evidence type="ECO:0000256" key="9">
    <source>
        <dbReference type="ARBA" id="ARBA00023136"/>
    </source>
</evidence>
<dbReference type="PANTHER" id="PTHR11690:SF248">
    <property type="entry name" value="PICKPOCKET 17, ISOFORM A"/>
    <property type="match status" value="1"/>
</dbReference>
<evidence type="ECO:0000313" key="15">
    <source>
        <dbReference type="Proteomes" id="UP000677054"/>
    </source>
</evidence>
<evidence type="ECO:0000256" key="6">
    <source>
        <dbReference type="ARBA" id="ARBA00022989"/>
    </source>
</evidence>
<dbReference type="GO" id="GO:0015280">
    <property type="term" value="F:ligand-gated sodium channel activity"/>
    <property type="evidence" value="ECO:0007669"/>
    <property type="project" value="TreeGrafter"/>
</dbReference>
<dbReference type="EMBL" id="LR900144">
    <property type="protein sequence ID" value="CAD7244394.1"/>
    <property type="molecule type" value="Genomic_DNA"/>
</dbReference>
<keyword evidence="11 12" id="KW-0407">Ion channel</keyword>
<dbReference type="OrthoDB" id="6382785at2759"/>
<evidence type="ECO:0000256" key="11">
    <source>
        <dbReference type="ARBA" id="ARBA00023303"/>
    </source>
</evidence>
<evidence type="ECO:0000256" key="13">
    <source>
        <dbReference type="SAM" id="Phobius"/>
    </source>
</evidence>
<dbReference type="Proteomes" id="UP000677054">
    <property type="component" value="Unassembled WGS sequence"/>
</dbReference>
<keyword evidence="8 12" id="KW-0406">Ion transport</keyword>
<dbReference type="GO" id="GO:0005886">
    <property type="term" value="C:plasma membrane"/>
    <property type="evidence" value="ECO:0007669"/>
    <property type="project" value="TreeGrafter"/>
</dbReference>
<keyword evidence="9 13" id="KW-0472">Membrane</keyword>
<evidence type="ECO:0000256" key="3">
    <source>
        <dbReference type="ARBA" id="ARBA00022448"/>
    </source>
</evidence>
<reference evidence="14" key="1">
    <citation type="submission" date="2020-11" db="EMBL/GenBank/DDBJ databases">
        <authorList>
            <person name="Tran Van P."/>
        </authorList>
    </citation>
    <scope>NUCLEOTIDE SEQUENCE</scope>
</reference>
<comment type="subcellular location">
    <subcellularLocation>
        <location evidence="1">Membrane</location>
        <topology evidence="1">Multi-pass membrane protein</topology>
    </subcellularLocation>
</comment>
<keyword evidence="10 12" id="KW-0739">Sodium transport</keyword>
<keyword evidence="4 12" id="KW-0894">Sodium channel</keyword>
<sequence>MGERVMEELYRVVKGTLNDYVLSTSIPGLYHAGRNIHIIRKTLWLLVFFAGVILTALSVGDLVEEYFQYPVTTFVSLNHEDTLMFPAVTVCNNNPISCTKLAKFRLQYENLWKLSGCEVPDSGTLEHWLHENGSQVPAFVQDLASTCGISRFVEEKRSEGADEKILVAAGKRDISYFNVSYLTDDFDSWMELLNIIEGLMNVDPSIFTDRNITDISASLFQAIVVYGIIYPYTEKVREKHEVAQAHSNVTTDLVHRRTNEFIYEYQLLPEEVGEAVNTNWNDIIVGCTFQGSDCYDQKYFKFHLTATYGSCQMFNSYFNYQLDPSAGRRSTNLPGIAYGNDV</sequence>
<evidence type="ECO:0000313" key="14">
    <source>
        <dbReference type="EMBL" id="CAD7244394.1"/>
    </source>
</evidence>
<keyword evidence="15" id="KW-1185">Reference proteome</keyword>
<keyword evidence="3 12" id="KW-0813">Transport</keyword>
<name>A0A7R9A1P2_9CRUS</name>
<dbReference type="PRINTS" id="PR01078">
    <property type="entry name" value="AMINACHANNEL"/>
</dbReference>
<dbReference type="EMBL" id="CAJPEV010000627">
    <property type="protein sequence ID" value="CAG0887052.1"/>
    <property type="molecule type" value="Genomic_DNA"/>
</dbReference>
<evidence type="ECO:0000256" key="8">
    <source>
        <dbReference type="ARBA" id="ARBA00023065"/>
    </source>
</evidence>
<dbReference type="InterPro" id="IPR001873">
    <property type="entry name" value="ENaC"/>
</dbReference>
<dbReference type="PANTHER" id="PTHR11690">
    <property type="entry name" value="AMILORIDE-SENSITIVE SODIUM CHANNEL-RELATED"/>
    <property type="match status" value="1"/>
</dbReference>
<dbReference type="Pfam" id="PF00858">
    <property type="entry name" value="ASC"/>
    <property type="match status" value="1"/>
</dbReference>
<feature type="transmembrane region" description="Helical" evidence="13">
    <location>
        <begin position="43"/>
        <end position="63"/>
    </location>
</feature>
<dbReference type="AlphaFoldDB" id="A0A7R9A1P2"/>
<evidence type="ECO:0000256" key="5">
    <source>
        <dbReference type="ARBA" id="ARBA00022692"/>
    </source>
</evidence>